<evidence type="ECO:0000256" key="1">
    <source>
        <dbReference type="SAM" id="MobiDB-lite"/>
    </source>
</evidence>
<sequence length="430" mass="50152">MATAITHQSRDYLENSEETESPILDETGQDVSDIYLPVFNNIKRNLPAFSTDILRYFEMRSWTHLNYPWLFNEDRTNWGYYDHDPVMGFGIPERNPLFQWCIQHHEHWRADYTFASHFFPEHKYTLLQRLDQGRCYSTLGLEGDGGRMVNTGIIFTNASDNPDGPARKILYISFRETTGFVEGLVWNFLSWERAEQYPGNHYLYRYVGNRDWTPGVNVLGGLWYGAYCSNDKTNQTDSIRRQLLQFTQRNDISKYKKIIITGKSLGGVLAQYTALDLCIRTEPGMIKLVLFASPRGGGDRFVQVLNDRKVQCIRMEFDELDDVIGFPSAVRLFSIRWRHVGIPIRMHVAKEDMVTDLSQSVIAPSVTRGYQFYLGRDLIYRLLPTKLYYGSLSLWNTHNRANYFKWIFSFFVKLNKIKSPACGFNWESIN</sequence>
<keyword evidence="4" id="KW-1185">Reference proteome</keyword>
<dbReference type="SUPFAM" id="SSF53474">
    <property type="entry name" value="alpha/beta-Hydrolases"/>
    <property type="match status" value="2"/>
</dbReference>
<proteinExistence type="predicted"/>
<dbReference type="AlphaFoldDB" id="A0AAV7JV04"/>
<dbReference type="InterPro" id="IPR002921">
    <property type="entry name" value="Fungal_lipase-type"/>
</dbReference>
<dbReference type="Proteomes" id="UP001165289">
    <property type="component" value="Unassembled WGS sequence"/>
</dbReference>
<evidence type="ECO:0000259" key="2">
    <source>
        <dbReference type="Pfam" id="PF01764"/>
    </source>
</evidence>
<feature type="domain" description="Fungal lipase-type" evidence="2">
    <location>
        <begin position="238"/>
        <end position="315"/>
    </location>
</feature>
<dbReference type="Pfam" id="PF01764">
    <property type="entry name" value="Lipase_3"/>
    <property type="match status" value="1"/>
</dbReference>
<name>A0AAV7JV04_9METZ</name>
<dbReference type="GO" id="GO:0006629">
    <property type="term" value="P:lipid metabolic process"/>
    <property type="evidence" value="ECO:0007669"/>
    <property type="project" value="InterPro"/>
</dbReference>
<dbReference type="EMBL" id="JAKMXF010000299">
    <property type="protein sequence ID" value="KAI6652300.1"/>
    <property type="molecule type" value="Genomic_DNA"/>
</dbReference>
<comment type="caution">
    <text evidence="3">The sequence shown here is derived from an EMBL/GenBank/DDBJ whole genome shotgun (WGS) entry which is preliminary data.</text>
</comment>
<gene>
    <name evidence="3" type="ORF">LOD99_7315</name>
</gene>
<reference evidence="3 4" key="1">
    <citation type="journal article" date="2023" name="BMC Biol.">
        <title>The compact genome of the sponge Oopsacas minuta (Hexactinellida) is lacking key metazoan core genes.</title>
        <authorList>
            <person name="Santini S."/>
            <person name="Schenkelaars Q."/>
            <person name="Jourda C."/>
            <person name="Duchesne M."/>
            <person name="Belahbib H."/>
            <person name="Rocher C."/>
            <person name="Selva M."/>
            <person name="Riesgo A."/>
            <person name="Vervoort M."/>
            <person name="Leys S.P."/>
            <person name="Kodjabachian L."/>
            <person name="Le Bivic A."/>
            <person name="Borchiellini C."/>
            <person name="Claverie J.M."/>
            <person name="Renard E."/>
        </authorList>
    </citation>
    <scope>NUCLEOTIDE SEQUENCE [LARGE SCALE GENOMIC DNA]</scope>
    <source>
        <strain evidence="3">SPO-2</strain>
    </source>
</reference>
<feature type="region of interest" description="Disordered" evidence="1">
    <location>
        <begin position="1"/>
        <end position="22"/>
    </location>
</feature>
<protein>
    <recommendedName>
        <fullName evidence="2">Fungal lipase-type domain-containing protein</fullName>
    </recommendedName>
</protein>
<organism evidence="3 4">
    <name type="scientific">Oopsacas minuta</name>
    <dbReference type="NCBI Taxonomy" id="111878"/>
    <lineage>
        <taxon>Eukaryota</taxon>
        <taxon>Metazoa</taxon>
        <taxon>Porifera</taxon>
        <taxon>Hexactinellida</taxon>
        <taxon>Hexasterophora</taxon>
        <taxon>Lyssacinosida</taxon>
        <taxon>Leucopsacidae</taxon>
        <taxon>Oopsacas</taxon>
    </lineage>
</organism>
<evidence type="ECO:0000313" key="3">
    <source>
        <dbReference type="EMBL" id="KAI6652300.1"/>
    </source>
</evidence>
<evidence type="ECO:0000313" key="4">
    <source>
        <dbReference type="Proteomes" id="UP001165289"/>
    </source>
</evidence>
<dbReference type="InterPro" id="IPR029058">
    <property type="entry name" value="AB_hydrolase_fold"/>
</dbReference>
<dbReference type="Gene3D" id="3.40.50.1820">
    <property type="entry name" value="alpha/beta hydrolase"/>
    <property type="match status" value="1"/>
</dbReference>
<accession>A0AAV7JV04</accession>